<dbReference type="EMBL" id="JARPYR010000014">
    <property type="protein sequence ID" value="MDT2596973.1"/>
    <property type="molecule type" value="Genomic_DNA"/>
</dbReference>
<dbReference type="RefSeq" id="WP_311800079.1">
    <property type="nucleotide sequence ID" value="NZ_JARPYR010000014.1"/>
</dbReference>
<protein>
    <submittedName>
        <fullName evidence="2">Uncharacterized protein</fullName>
    </submittedName>
</protein>
<keyword evidence="4" id="KW-1185">Reference proteome</keyword>
<proteinExistence type="predicted"/>
<evidence type="ECO:0000313" key="1">
    <source>
        <dbReference type="EMBL" id="MDT2596973.1"/>
    </source>
</evidence>
<comment type="caution">
    <text evidence="2">The sequence shown here is derived from an EMBL/GenBank/DDBJ whole genome shotgun (WGS) entry which is preliminary data.</text>
</comment>
<organism evidence="2 3">
    <name type="scientific">Enterococcus dongliensis</name>
    <dbReference type="NCBI Taxonomy" id="2559925"/>
    <lineage>
        <taxon>Bacteria</taxon>
        <taxon>Bacillati</taxon>
        <taxon>Bacillota</taxon>
        <taxon>Bacilli</taxon>
        <taxon>Lactobacillales</taxon>
        <taxon>Enterococcaceae</taxon>
        <taxon>Enterococcus</taxon>
    </lineage>
</organism>
<evidence type="ECO:0000313" key="3">
    <source>
        <dbReference type="Proteomes" id="UP001245561"/>
    </source>
</evidence>
<evidence type="ECO:0000313" key="4">
    <source>
        <dbReference type="Proteomes" id="UP001256547"/>
    </source>
</evidence>
<dbReference type="Proteomes" id="UP001256547">
    <property type="component" value="Unassembled WGS sequence"/>
</dbReference>
<sequence>MFVITYELNGSVKEVSYTNTNEFITAQLKEVPDLPDYYHVIKAETNNKTIPLKDQTISGLFNYLNN</sequence>
<reference evidence="2 4" key="1">
    <citation type="submission" date="2023-03" db="EMBL/GenBank/DDBJ databases">
        <authorList>
            <person name="Shen W."/>
            <person name="Cai J."/>
        </authorList>
    </citation>
    <scope>NUCLEOTIDE SEQUENCE</scope>
    <source>
        <strain evidence="2">P55-2</strain>
        <strain evidence="1 4">P72-2</strain>
    </source>
</reference>
<evidence type="ECO:0000313" key="2">
    <source>
        <dbReference type="EMBL" id="MDT2636688.1"/>
    </source>
</evidence>
<gene>
    <name evidence="2" type="ORF">P7D36_04090</name>
    <name evidence="1" type="ORF">P7D39_08145</name>
</gene>
<dbReference type="AlphaFoldDB" id="A0AAP5NIS9"/>
<dbReference type="Proteomes" id="UP001245561">
    <property type="component" value="Unassembled WGS sequence"/>
</dbReference>
<accession>A0AAP5NIS9</accession>
<dbReference type="Gene3D" id="3.30.1490.390">
    <property type="match status" value="1"/>
</dbReference>
<dbReference type="EMBL" id="JARPYT010000004">
    <property type="protein sequence ID" value="MDT2636688.1"/>
    <property type="molecule type" value="Genomic_DNA"/>
</dbReference>
<name>A0AAP5NIS9_9ENTE</name>